<dbReference type="GO" id="GO:0008234">
    <property type="term" value="F:cysteine-type peptidase activity"/>
    <property type="evidence" value="ECO:0007669"/>
    <property type="project" value="InterPro"/>
</dbReference>
<dbReference type="InterPro" id="IPR038765">
    <property type="entry name" value="Papain-like_cys_pep_sf"/>
</dbReference>
<feature type="compositionally biased region" description="Polar residues" evidence="4">
    <location>
        <begin position="545"/>
        <end position="572"/>
    </location>
</feature>
<evidence type="ECO:0000256" key="2">
    <source>
        <dbReference type="ARBA" id="ARBA00022670"/>
    </source>
</evidence>
<name>Q7FAZ8_ORYSJ</name>
<feature type="compositionally biased region" description="Basic and acidic residues" evidence="4">
    <location>
        <begin position="68"/>
        <end position="110"/>
    </location>
</feature>
<feature type="compositionally biased region" description="Pro residues" evidence="4">
    <location>
        <begin position="676"/>
        <end position="732"/>
    </location>
</feature>
<evidence type="ECO:0000256" key="1">
    <source>
        <dbReference type="ARBA" id="ARBA00005234"/>
    </source>
</evidence>
<proteinExistence type="inferred from homology"/>
<feature type="compositionally biased region" description="Basic and acidic residues" evidence="4">
    <location>
        <begin position="753"/>
        <end position="764"/>
    </location>
</feature>
<dbReference type="EMBL" id="AL606605">
    <property type="protein sequence ID" value="CAE03081.3"/>
    <property type="molecule type" value="Genomic_DNA"/>
</dbReference>
<dbReference type="PROSITE" id="PS50600">
    <property type="entry name" value="ULP_PROTEASE"/>
    <property type="match status" value="1"/>
</dbReference>
<feature type="compositionally biased region" description="Low complexity" evidence="4">
    <location>
        <begin position="1"/>
        <end position="41"/>
    </location>
</feature>
<feature type="region of interest" description="Disordered" evidence="4">
    <location>
        <begin position="525"/>
        <end position="575"/>
    </location>
</feature>
<dbReference type="Proteomes" id="UP000000763">
    <property type="component" value="Chromosome 4"/>
</dbReference>
<sequence length="1378" mass="155977">MPPPARHAAAFAGARAMPPPARHAAATVATPPQRHAAAAVATPPPPPPRRRANRRPDAATPPLTNENENDRTNESENEHVNVRCRENVNENENDRTNESENENDRTKTSENEGTNVNENKRTNMADRDEEQILYDTIAEGSSQYWNEEEGNEDPNQYLNEEGNVERDAEGNQQGHVERDVEGNQEEEASGSQPFVGQKRARGQRGAAKKLEGRHIITEVEEDGRPSAPAEAAKNYVRHSGWVVRDNVPVSTVYWRRTRARGDHESFVPDSEKEMLWTTMLETFTLPAGTEDKVKRWTLKKMAEQFQSFKGDLYQKYILKGQTPNFDTFPKLRDHWDEFVAYKTGEQGQAMMERNKENAAKKKYHHHLGSGGYSVAMPKWEQMEASLIERGIEPATANWPERSKFWYYAHGGTLNPADGSLVFGDQIREAARRLTDAVEASSQGTFRPDRDRDELTLALQTPEHPGRTRGKGVIPWKIGFKEDIHTYRSRMRSKRDTEAKIADLEFRVSSYELNMQEEVARKVDERMAAHRSHDPQPTIPPAMVSPSGNRSSCASTGQVGSQSMDAMQTQDESTCPVDDITQRTPCELHIPFKNLSIKVASGMAIPTDPSGTYHCRPIPAGYSKVEVELVEGTYEDLELDYPGGDGEMHLRDTCHAIILWRRRYIILPGRQAASRAPSPPAPPSPPQDPAPSPPHAPPAPSPPQAPASTPPQDPAPTPPRAPTPTPPQAPLPAPSKSRAPPAPPPAHTRATKKAKVDAAKNKDPGYDCTQEELDAYVASEVKRQFKPRSPEKKIPIDPNVRNFFRGMSASVKEAIKLSDYERTLKKASSGKSKPVPQLGEQPNQEIEPLVTGKEMTIEQFITDTGLTTDQLLGVAPIEKAEVKYMYELGKPLVKPELLQSLPTQMYKFHQLYMEMSATGREMIGARIRDTDFLQGDDILWINFRGIYELYQLDALDVSIMSCWILMEIQRARRRRVFDTGFIDPRKVNVAMLDQYPQETEDNLVHLLKAQHYKTFILLPYNTEFHWVLLLFDLEACTVNVYDSMDKKESTFDKVFELIDRAWYRFRHLVRGKWRERLRRKFKFPCAKQKQGTNLCGYYVCEYCHCLADQIITTRELDFIRMRDNLTTHKEFIAAVQEQLMGFINEEILDPKEVARKQIKAKEDDLEDARKAILMIINAANTYQQVAEKKIKDKVEELRVLGVQKADMDGRIASLESRLEAALVKNQELESTYVKALIENDRLWSVIERLMMGALVEGISEYRELEKAEVRAPHDSLRQLFIFLLAPALPISLKGPSHQSLQPTCTKEASEGDVSDVDNNGPAESGKCAISISQGWESSMLWKVYLIVLEKAKLIPTKRLISWESVTQWKIRNFHLPSCC</sequence>
<feature type="region of interest" description="Disordered" evidence="4">
    <location>
        <begin position="1"/>
        <end position="209"/>
    </location>
</feature>
<dbReference type="InterPro" id="IPR003653">
    <property type="entry name" value="Peptidase_C48_C"/>
</dbReference>
<feature type="compositionally biased region" description="Basic and acidic residues" evidence="4">
    <location>
        <begin position="163"/>
        <end position="181"/>
    </location>
</feature>
<keyword evidence="3" id="KW-0378">Hydrolase</keyword>
<evidence type="ECO:0000313" key="6">
    <source>
        <dbReference type="EMBL" id="CAE03081.3"/>
    </source>
</evidence>
<reference evidence="7" key="1">
    <citation type="journal article" date="2005" name="Nature">
        <title>The map-based sequence of the rice genome.</title>
        <authorList>
            <consortium name="International rice genome sequencing project (IRGSP)"/>
            <person name="Matsumoto T."/>
            <person name="Wu J."/>
            <person name="Kanamori H."/>
            <person name="Katayose Y."/>
            <person name="Fujisawa M."/>
            <person name="Namiki N."/>
            <person name="Mizuno H."/>
            <person name="Yamamoto K."/>
            <person name="Antonio B.A."/>
            <person name="Baba T."/>
            <person name="Sakata K."/>
            <person name="Nagamura Y."/>
            <person name="Aoki H."/>
            <person name="Arikawa K."/>
            <person name="Arita K."/>
            <person name="Bito T."/>
            <person name="Chiden Y."/>
            <person name="Fujitsuka N."/>
            <person name="Fukunaka R."/>
            <person name="Hamada M."/>
            <person name="Harada C."/>
            <person name="Hayashi A."/>
            <person name="Hijishita S."/>
            <person name="Honda M."/>
            <person name="Hosokawa S."/>
            <person name="Ichikawa Y."/>
            <person name="Idonuma A."/>
            <person name="Iijima M."/>
            <person name="Ikeda M."/>
            <person name="Ikeno M."/>
            <person name="Ito K."/>
            <person name="Ito S."/>
            <person name="Ito T."/>
            <person name="Ito Y."/>
            <person name="Ito Y."/>
            <person name="Iwabuchi A."/>
            <person name="Kamiya K."/>
            <person name="Karasawa W."/>
            <person name="Kurita K."/>
            <person name="Katagiri S."/>
            <person name="Kikuta A."/>
            <person name="Kobayashi H."/>
            <person name="Kobayashi N."/>
            <person name="Machita K."/>
            <person name="Maehara T."/>
            <person name="Masukawa M."/>
            <person name="Mizubayashi T."/>
            <person name="Mukai Y."/>
            <person name="Nagasaki H."/>
            <person name="Nagata Y."/>
            <person name="Naito S."/>
            <person name="Nakashima M."/>
            <person name="Nakama Y."/>
            <person name="Nakamichi Y."/>
            <person name="Nakamura M."/>
            <person name="Meguro A."/>
            <person name="Negishi M."/>
            <person name="Ohta I."/>
            <person name="Ohta T."/>
            <person name="Okamoto M."/>
            <person name="Ono N."/>
            <person name="Saji S."/>
            <person name="Sakaguchi M."/>
            <person name="Sakai K."/>
            <person name="Shibata M."/>
            <person name="Shimokawa T."/>
            <person name="Song J."/>
            <person name="Takazaki Y."/>
            <person name="Terasawa K."/>
            <person name="Tsugane M."/>
            <person name="Tsuji K."/>
            <person name="Ueda S."/>
            <person name="Waki K."/>
            <person name="Yamagata H."/>
            <person name="Yamamoto M."/>
            <person name="Yamamoto S."/>
            <person name="Yamane H."/>
            <person name="Yoshiki S."/>
            <person name="Yoshihara R."/>
            <person name="Yukawa K."/>
            <person name="Zhong H."/>
            <person name="Yano M."/>
            <person name="Yuan Q."/>
            <person name="Ouyang S."/>
            <person name="Liu J."/>
            <person name="Jones K.M."/>
            <person name="Gansberger K."/>
            <person name="Moffat K."/>
            <person name="Hill J."/>
            <person name="Bera J."/>
            <person name="Fadrosh D."/>
            <person name="Jin S."/>
            <person name="Johri S."/>
            <person name="Kim M."/>
            <person name="Overton L."/>
            <person name="Reardon M."/>
            <person name="Tsitrin T."/>
            <person name="Vuong H."/>
            <person name="Weaver B."/>
            <person name="Ciecko A."/>
            <person name="Tallon L."/>
            <person name="Jackson J."/>
            <person name="Pai G."/>
            <person name="Aken S.V."/>
            <person name="Utterback T."/>
            <person name="Reidmuller S."/>
            <person name="Feldblyum T."/>
            <person name="Hsiao J."/>
            <person name="Zismann V."/>
            <person name="Iobst S."/>
            <person name="de Vazeille A.R."/>
            <person name="Buell C.R."/>
            <person name="Ying K."/>
            <person name="Li Y."/>
            <person name="Lu T."/>
            <person name="Huang Y."/>
            <person name="Zhao Q."/>
            <person name="Feng Q."/>
            <person name="Zhang L."/>
            <person name="Zhu J."/>
            <person name="Weng Q."/>
            <person name="Mu J."/>
            <person name="Lu Y."/>
            <person name="Fan D."/>
            <person name="Liu Y."/>
            <person name="Guan J."/>
            <person name="Zhang Y."/>
            <person name="Yu S."/>
            <person name="Liu X."/>
            <person name="Zhang Y."/>
            <person name="Hong G."/>
            <person name="Han B."/>
            <person name="Choisne N."/>
            <person name="Demange N."/>
            <person name="Orjeda G."/>
            <person name="Samain S."/>
            <person name="Cattolico L."/>
            <person name="Pelletier E."/>
            <person name="Couloux A."/>
            <person name="Segurens B."/>
            <person name="Wincker P."/>
            <person name="D'Hont A."/>
            <person name="Scarpelli C."/>
            <person name="Weissenbach J."/>
            <person name="Salanoubat M."/>
            <person name="Quetier F."/>
            <person name="Yu Y."/>
            <person name="Kim H.R."/>
            <person name="Rambo T."/>
            <person name="Currie J."/>
            <person name="Collura K."/>
            <person name="Luo M."/>
            <person name="Yang T."/>
            <person name="Ammiraju J.S.S."/>
            <person name="Engler F."/>
            <person name="Soderlund C."/>
            <person name="Wing R.A."/>
            <person name="Palmer L.E."/>
            <person name="de la Bastide M."/>
            <person name="Spiegel L."/>
            <person name="Nascimento L."/>
            <person name="Zutavern T."/>
            <person name="O'Shaughnessy A."/>
            <person name="Dike S."/>
            <person name="Dedhia N."/>
            <person name="Preston R."/>
            <person name="Balija V."/>
            <person name="McCombie W.R."/>
            <person name="Chow T."/>
            <person name="Chen H."/>
            <person name="Chung M."/>
            <person name="Chen C."/>
            <person name="Shaw J."/>
            <person name="Wu H."/>
            <person name="Hsiao K."/>
            <person name="Chao Y."/>
            <person name="Chu M."/>
            <person name="Cheng C."/>
            <person name="Hour A."/>
            <person name="Lee P."/>
            <person name="Lin S."/>
            <person name="Lin Y."/>
            <person name="Liou J."/>
            <person name="Liu S."/>
            <person name="Hsing Y."/>
            <person name="Raghuvanshi S."/>
            <person name="Mohanty A."/>
            <person name="Bharti A.K."/>
            <person name="Gaur A."/>
            <person name="Gupta V."/>
            <person name="Kumar D."/>
            <person name="Ravi V."/>
            <person name="Vij S."/>
            <person name="Kapur A."/>
            <person name="Khurana P."/>
            <person name="Khurana P."/>
            <person name="Khurana J.P."/>
            <person name="Tyagi A.K."/>
            <person name="Gaikwad K."/>
            <person name="Singh A."/>
            <person name="Dalal V."/>
            <person name="Srivastava S."/>
            <person name="Dixit A."/>
            <person name="Pal A.K."/>
            <person name="Ghazi I.A."/>
            <person name="Yadav M."/>
            <person name="Pandit A."/>
            <person name="Bhargava A."/>
            <person name="Sureshbabu K."/>
            <person name="Batra K."/>
            <person name="Sharma T.R."/>
            <person name="Mohapatra T."/>
            <person name="Singh N.K."/>
            <person name="Messing J."/>
            <person name="Nelson A.B."/>
            <person name="Fuks G."/>
            <person name="Kavchok S."/>
            <person name="Keizer G."/>
            <person name="Linton E."/>
            <person name="Llaca V."/>
            <person name="Song R."/>
            <person name="Tanyolac B."/>
            <person name="Young S."/>
            <person name="Ho-Il K."/>
            <person name="Hahn J.H."/>
            <person name="Sangsakoo G."/>
            <person name="Vanavichit A."/>
            <person name="de Mattos Luiz.A.T."/>
            <person name="Zimmer P.D."/>
            <person name="Malone G."/>
            <person name="Dellagostin O."/>
            <person name="de Oliveira A.C."/>
            <person name="Bevan M."/>
            <person name="Bancroft I."/>
            <person name="Minx P."/>
            <person name="Cordum H."/>
            <person name="Wilson R."/>
            <person name="Cheng Z."/>
            <person name="Jin W."/>
            <person name="Jiang J."/>
            <person name="Leong S.A."/>
            <person name="Iwama H."/>
            <person name="Gojobori T."/>
            <person name="Itoh T."/>
            <person name="Niimura Y."/>
            <person name="Fujii Y."/>
            <person name="Habara T."/>
            <person name="Sakai H."/>
            <person name="Sato Y."/>
            <person name="Wilson G."/>
            <person name="Kumar K."/>
            <person name="McCouch S."/>
            <person name="Juretic N."/>
            <person name="Hoen D."/>
            <person name="Wright S."/>
            <person name="Bruskiewich R."/>
            <person name="Bureau T."/>
            <person name="Miyao A."/>
            <person name="Hirochika H."/>
            <person name="Nishikawa T."/>
            <person name="Kadowaki K."/>
            <person name="Sugiura M."/>
            <person name="Burr B."/>
            <person name="Sasaki T."/>
        </authorList>
    </citation>
    <scope>NUCLEOTIDE SEQUENCE [LARGE SCALE GENOMIC DNA]</scope>
    <source>
        <strain evidence="7">cv. Nipponbare</strain>
    </source>
</reference>
<dbReference type="Pfam" id="PF02902">
    <property type="entry name" value="Peptidase_C48"/>
    <property type="match status" value="1"/>
</dbReference>
<evidence type="ECO:0000313" key="7">
    <source>
        <dbReference type="Proteomes" id="UP000000763"/>
    </source>
</evidence>
<comment type="similarity">
    <text evidence="1">Belongs to the peptidase C48 family.</text>
</comment>
<gene>
    <name evidence="6" type="primary">OSJNBa0089E12.19</name>
</gene>
<evidence type="ECO:0000256" key="4">
    <source>
        <dbReference type="SAM" id="MobiDB-lite"/>
    </source>
</evidence>
<protein>
    <submittedName>
        <fullName evidence="6">OSJNBa0089E12.19 protein</fullName>
    </submittedName>
</protein>
<feature type="region of interest" description="Disordered" evidence="4">
    <location>
        <begin position="1297"/>
        <end position="1319"/>
    </location>
</feature>
<feature type="domain" description="Ubiquitin-like protease family profile" evidence="5">
    <location>
        <begin position="922"/>
        <end position="1105"/>
    </location>
</feature>
<dbReference type="PANTHER" id="PTHR33018:SF34">
    <property type="entry name" value="OS02G0472350 PROTEIN"/>
    <property type="match status" value="1"/>
</dbReference>
<dbReference type="SUPFAM" id="SSF54001">
    <property type="entry name" value="Cysteine proteinases"/>
    <property type="match status" value="1"/>
</dbReference>
<keyword evidence="2" id="KW-0645">Protease</keyword>
<dbReference type="InterPro" id="IPR058352">
    <property type="entry name" value="DUF8039"/>
</dbReference>
<accession>Q7FAZ8</accession>
<feature type="region of interest" description="Disordered" evidence="4">
    <location>
        <begin position="670"/>
        <end position="766"/>
    </location>
</feature>
<dbReference type="Pfam" id="PF26133">
    <property type="entry name" value="DUF8039"/>
    <property type="match status" value="1"/>
</dbReference>
<evidence type="ECO:0000259" key="5">
    <source>
        <dbReference type="PROSITE" id="PS50600"/>
    </source>
</evidence>
<evidence type="ECO:0000256" key="3">
    <source>
        <dbReference type="ARBA" id="ARBA00022801"/>
    </source>
</evidence>
<organism evidence="6 7">
    <name type="scientific">Oryza sativa subsp. japonica</name>
    <name type="common">Rice</name>
    <dbReference type="NCBI Taxonomy" id="39947"/>
    <lineage>
        <taxon>Eukaryota</taxon>
        <taxon>Viridiplantae</taxon>
        <taxon>Streptophyta</taxon>
        <taxon>Embryophyta</taxon>
        <taxon>Tracheophyta</taxon>
        <taxon>Spermatophyta</taxon>
        <taxon>Magnoliopsida</taxon>
        <taxon>Liliopsida</taxon>
        <taxon>Poales</taxon>
        <taxon>Poaceae</taxon>
        <taxon>BOP clade</taxon>
        <taxon>Oryzoideae</taxon>
        <taxon>Oryzeae</taxon>
        <taxon>Oryzinae</taxon>
        <taxon>Oryza</taxon>
        <taxon>Oryza sativa</taxon>
    </lineage>
</organism>
<dbReference type="GO" id="GO:0006508">
    <property type="term" value="P:proteolysis"/>
    <property type="evidence" value="ECO:0007669"/>
    <property type="project" value="UniProtKB-KW"/>
</dbReference>
<dbReference type="PANTHER" id="PTHR33018">
    <property type="entry name" value="OS10G0338966 PROTEIN-RELATED"/>
    <property type="match status" value="1"/>
</dbReference>
<dbReference type="Gene3D" id="3.40.395.10">
    <property type="entry name" value="Adenoviral Proteinase, Chain A"/>
    <property type="match status" value="1"/>
</dbReference>
<reference evidence="7" key="2">
    <citation type="journal article" date="2008" name="Nucleic Acids Res.">
        <title>The rice annotation project database (RAP-DB): 2008 update.</title>
        <authorList>
            <consortium name="The rice annotation project (RAP)"/>
        </authorList>
    </citation>
    <scope>GENOME REANNOTATION</scope>
    <source>
        <strain evidence="7">cv. Nipponbare</strain>
    </source>
</reference>